<accession>A0A4U5NI59</accession>
<dbReference type="AlphaFoldDB" id="A0A4U5NI59"/>
<protein>
    <submittedName>
        <fullName evidence="2">Uncharacterized protein</fullName>
    </submittedName>
</protein>
<organism evidence="2 3">
    <name type="scientific">Steinernema carpocapsae</name>
    <name type="common">Entomopathogenic nematode</name>
    <dbReference type="NCBI Taxonomy" id="34508"/>
    <lineage>
        <taxon>Eukaryota</taxon>
        <taxon>Metazoa</taxon>
        <taxon>Ecdysozoa</taxon>
        <taxon>Nematoda</taxon>
        <taxon>Chromadorea</taxon>
        <taxon>Rhabditida</taxon>
        <taxon>Tylenchina</taxon>
        <taxon>Panagrolaimomorpha</taxon>
        <taxon>Strongyloidoidea</taxon>
        <taxon>Steinernematidae</taxon>
        <taxon>Steinernema</taxon>
    </lineage>
</organism>
<feature type="region of interest" description="Disordered" evidence="1">
    <location>
        <begin position="1"/>
        <end position="38"/>
    </location>
</feature>
<comment type="caution">
    <text evidence="2">The sequence shown here is derived from an EMBL/GenBank/DDBJ whole genome shotgun (WGS) entry which is preliminary data.</text>
</comment>
<proteinExistence type="predicted"/>
<name>A0A4U5NI59_STECR</name>
<gene>
    <name evidence="2" type="ORF">L596_016090</name>
</gene>
<evidence type="ECO:0000313" key="2">
    <source>
        <dbReference type="EMBL" id="TKR82351.1"/>
    </source>
</evidence>
<sequence>MLRPPTALPEASNAPRNSRFRRPRHCLREHGYKKGPLKAETYPLPAAPLTPLVSDAGAVFHAAGNAVNGLDIGKPPLEPSEASPTLPAASPTLPAASEPRSEPKNRLIES</sequence>
<evidence type="ECO:0000313" key="3">
    <source>
        <dbReference type="Proteomes" id="UP000298663"/>
    </source>
</evidence>
<dbReference type="Proteomes" id="UP000298663">
    <property type="component" value="Unassembled WGS sequence"/>
</dbReference>
<reference evidence="2 3" key="2">
    <citation type="journal article" date="2019" name="G3 (Bethesda)">
        <title>Hybrid Assembly of the Genome of the Entomopathogenic Nematode Steinernema carpocapsae Identifies the X-Chromosome.</title>
        <authorList>
            <person name="Serra L."/>
            <person name="Macchietto M."/>
            <person name="Macias-Munoz A."/>
            <person name="McGill C.J."/>
            <person name="Rodriguez I.M."/>
            <person name="Rodriguez B."/>
            <person name="Murad R."/>
            <person name="Mortazavi A."/>
        </authorList>
    </citation>
    <scope>NUCLEOTIDE SEQUENCE [LARGE SCALE GENOMIC DNA]</scope>
    <source>
        <strain evidence="2 3">ALL</strain>
    </source>
</reference>
<feature type="compositionally biased region" description="Low complexity" evidence="1">
    <location>
        <begin position="79"/>
        <end position="98"/>
    </location>
</feature>
<feature type="region of interest" description="Disordered" evidence="1">
    <location>
        <begin position="67"/>
        <end position="110"/>
    </location>
</feature>
<feature type="compositionally biased region" description="Basic and acidic residues" evidence="1">
    <location>
        <begin position="99"/>
        <end position="110"/>
    </location>
</feature>
<keyword evidence="3" id="KW-1185">Reference proteome</keyword>
<dbReference type="EMBL" id="AZBU02000004">
    <property type="protein sequence ID" value="TKR82351.1"/>
    <property type="molecule type" value="Genomic_DNA"/>
</dbReference>
<evidence type="ECO:0000256" key="1">
    <source>
        <dbReference type="SAM" id="MobiDB-lite"/>
    </source>
</evidence>
<reference evidence="2 3" key="1">
    <citation type="journal article" date="2015" name="Genome Biol.">
        <title>Comparative genomics of Steinernema reveals deeply conserved gene regulatory networks.</title>
        <authorList>
            <person name="Dillman A.R."/>
            <person name="Macchietto M."/>
            <person name="Porter C.F."/>
            <person name="Rogers A."/>
            <person name="Williams B."/>
            <person name="Antoshechkin I."/>
            <person name="Lee M.M."/>
            <person name="Goodwin Z."/>
            <person name="Lu X."/>
            <person name="Lewis E.E."/>
            <person name="Goodrich-Blair H."/>
            <person name="Stock S.P."/>
            <person name="Adams B.J."/>
            <person name="Sternberg P.W."/>
            <person name="Mortazavi A."/>
        </authorList>
    </citation>
    <scope>NUCLEOTIDE SEQUENCE [LARGE SCALE GENOMIC DNA]</scope>
    <source>
        <strain evidence="2 3">ALL</strain>
    </source>
</reference>